<evidence type="ECO:0000256" key="3">
    <source>
        <dbReference type="PROSITE-ProRule" id="PRU00708"/>
    </source>
</evidence>
<evidence type="ECO:0000313" key="5">
    <source>
        <dbReference type="EMBL" id="PWA92812.1"/>
    </source>
</evidence>
<dbReference type="InterPro" id="IPR011990">
    <property type="entry name" value="TPR-like_helical_dom_sf"/>
</dbReference>
<comment type="caution">
    <text evidence="5">The sequence shown here is derived from an EMBL/GenBank/DDBJ whole genome shotgun (WGS) entry which is preliminary data.</text>
</comment>
<feature type="repeat" description="PPR" evidence="3">
    <location>
        <begin position="210"/>
        <end position="244"/>
    </location>
</feature>
<comment type="similarity">
    <text evidence="1">Belongs to the PPR family. P subfamily.</text>
</comment>
<dbReference type="InterPro" id="IPR050667">
    <property type="entry name" value="PPR-containing_protein"/>
</dbReference>
<dbReference type="AlphaFoldDB" id="A0A2U1Q4E0"/>
<organism evidence="5 6">
    <name type="scientific">Artemisia annua</name>
    <name type="common">Sweet wormwood</name>
    <dbReference type="NCBI Taxonomy" id="35608"/>
    <lineage>
        <taxon>Eukaryota</taxon>
        <taxon>Viridiplantae</taxon>
        <taxon>Streptophyta</taxon>
        <taxon>Embryophyta</taxon>
        <taxon>Tracheophyta</taxon>
        <taxon>Spermatophyta</taxon>
        <taxon>Magnoliopsida</taxon>
        <taxon>eudicotyledons</taxon>
        <taxon>Gunneridae</taxon>
        <taxon>Pentapetalae</taxon>
        <taxon>asterids</taxon>
        <taxon>campanulids</taxon>
        <taxon>Asterales</taxon>
        <taxon>Asteraceae</taxon>
        <taxon>Asteroideae</taxon>
        <taxon>Anthemideae</taxon>
        <taxon>Artemisiinae</taxon>
        <taxon>Artemisia</taxon>
    </lineage>
</organism>
<dbReference type="Pfam" id="PF13041">
    <property type="entry name" value="PPR_2"/>
    <property type="match status" value="3"/>
</dbReference>
<feature type="repeat" description="PPR" evidence="3">
    <location>
        <begin position="245"/>
        <end position="279"/>
    </location>
</feature>
<feature type="repeat" description="PPR" evidence="3">
    <location>
        <begin position="175"/>
        <end position="209"/>
    </location>
</feature>
<dbReference type="Proteomes" id="UP000245207">
    <property type="component" value="Unassembled WGS sequence"/>
</dbReference>
<dbReference type="InterPro" id="IPR057027">
    <property type="entry name" value="TPR_mt"/>
</dbReference>
<keyword evidence="2" id="KW-0677">Repeat</keyword>
<protein>
    <submittedName>
        <fullName evidence="5">Pentatricopeptide repeat-containing protein</fullName>
    </submittedName>
</protein>
<gene>
    <name evidence="5" type="ORF">CTI12_AA076810</name>
</gene>
<accession>A0A2U1Q4E0</accession>
<feature type="repeat" description="PPR" evidence="3">
    <location>
        <begin position="358"/>
        <end position="392"/>
    </location>
</feature>
<sequence>MSVISSSKPHFINPNFFSNLARITNTHHRFNPLSLFCTSITPNEEHAQIVVPPTESSQPDTNRVRPTRGNVQNHEKIESLIARMMSNRAWTTRLQNSIRNLVPVFDHDIVYNVLHSCEKKPDIALQFFRWVERAGLFKHDQETTSKMIEILGNSGKLNHARCILLDMPKKGLKWNEDLFVVLIDSYGKAGIVQESVKIFRSMEELGVARSIKSYDVLFKVIMRRGRYMMAKRYFNKMLSEGIVPTRHTYNVMIWGFFLSKRIGIFYRFFEDMKSREILPDVVTYNIIINGFIRGYDTKKAEEFFVEMKSKNIEPTVVTYTTMIKGHVEIMIEGFGMVKDADNALKLFEEMKGLGIKPNAITYSALLTGLCKADKMTDAHNILNEMVHRHIAPLDNSIFLKLISGQCKAGNLEAAADVLKSMMRLNVTPEAGHYGVLIENLCKSNVYEEAVKLVDQLIDNEIVLNTKNTLDLESTAYNPIIEYLCDNGMTSKAETLFRQLMKLGVLDPVGFNVIIRGHSKEGNPESGFELLKIMMRRNVASEESAYKLLVESYLKKNEPAYAKTALDGMIENGHKPDSALFRSVMGSLFEDGRVQTASRVMKDMVEMDVKEDMDLISKILEALLLRGHVEEALGRIELLMNAGFAPDIDSLLSVVCEKGKTIPAVKLLNYALERDYSVEYTSYDKVLDALLAAGKTLNAYSILCKIKEKGGVTDESSGEELIKLLNEQGNTKQGDILSRMIKGTGSKKTKKQAPIAA</sequence>
<keyword evidence="6" id="KW-1185">Reference proteome</keyword>
<feature type="domain" description="Pentatricopeptide repeat-containing protein-mitochondrial" evidence="4">
    <location>
        <begin position="518"/>
        <end position="633"/>
    </location>
</feature>
<feature type="repeat" description="PPR" evidence="3">
    <location>
        <begin position="280"/>
        <end position="314"/>
    </location>
</feature>
<evidence type="ECO:0000313" key="6">
    <source>
        <dbReference type="Proteomes" id="UP000245207"/>
    </source>
</evidence>
<dbReference type="EMBL" id="PKPP01000434">
    <property type="protein sequence ID" value="PWA92812.1"/>
    <property type="molecule type" value="Genomic_DNA"/>
</dbReference>
<dbReference type="Pfam" id="PF01535">
    <property type="entry name" value="PPR"/>
    <property type="match status" value="4"/>
</dbReference>
<dbReference type="PANTHER" id="PTHR47939:SF13">
    <property type="entry name" value="OS03G0201400 PROTEIN"/>
    <property type="match status" value="1"/>
</dbReference>
<name>A0A2U1Q4E0_ARTAN</name>
<dbReference type="Gene3D" id="1.25.40.10">
    <property type="entry name" value="Tetratricopeptide repeat domain"/>
    <property type="match status" value="5"/>
</dbReference>
<dbReference type="PANTHER" id="PTHR47939">
    <property type="entry name" value="MEMBRANE-ASSOCIATED SALT-INDUCIBLE PROTEIN-LIKE"/>
    <property type="match status" value="1"/>
</dbReference>
<dbReference type="Pfam" id="PF23276">
    <property type="entry name" value="TPR_24"/>
    <property type="match status" value="1"/>
</dbReference>
<dbReference type="STRING" id="35608.A0A2U1Q4E0"/>
<dbReference type="OrthoDB" id="185373at2759"/>
<dbReference type="PROSITE" id="PS51375">
    <property type="entry name" value="PPR"/>
    <property type="match status" value="7"/>
</dbReference>
<evidence type="ECO:0000259" key="4">
    <source>
        <dbReference type="Pfam" id="PF23276"/>
    </source>
</evidence>
<dbReference type="NCBIfam" id="TIGR00756">
    <property type="entry name" value="PPR"/>
    <property type="match status" value="9"/>
</dbReference>
<evidence type="ECO:0000256" key="1">
    <source>
        <dbReference type="ARBA" id="ARBA00007626"/>
    </source>
</evidence>
<proteinExistence type="inferred from homology"/>
<dbReference type="InterPro" id="IPR002885">
    <property type="entry name" value="PPR_rpt"/>
</dbReference>
<feature type="repeat" description="PPR" evidence="3">
    <location>
        <begin position="506"/>
        <end position="540"/>
    </location>
</feature>
<evidence type="ECO:0000256" key="2">
    <source>
        <dbReference type="ARBA" id="ARBA00022737"/>
    </source>
</evidence>
<feature type="repeat" description="PPR" evidence="3">
    <location>
        <begin position="394"/>
        <end position="428"/>
    </location>
</feature>
<reference evidence="5 6" key="1">
    <citation type="journal article" date="2018" name="Mol. Plant">
        <title>The genome of Artemisia annua provides insight into the evolution of Asteraceae family and artemisinin biosynthesis.</title>
        <authorList>
            <person name="Shen Q."/>
            <person name="Zhang L."/>
            <person name="Liao Z."/>
            <person name="Wang S."/>
            <person name="Yan T."/>
            <person name="Shi P."/>
            <person name="Liu M."/>
            <person name="Fu X."/>
            <person name="Pan Q."/>
            <person name="Wang Y."/>
            <person name="Lv Z."/>
            <person name="Lu X."/>
            <person name="Zhang F."/>
            <person name="Jiang W."/>
            <person name="Ma Y."/>
            <person name="Chen M."/>
            <person name="Hao X."/>
            <person name="Li L."/>
            <person name="Tang Y."/>
            <person name="Lv G."/>
            <person name="Zhou Y."/>
            <person name="Sun X."/>
            <person name="Brodelius P.E."/>
            <person name="Rose J.K.C."/>
            <person name="Tang K."/>
        </authorList>
    </citation>
    <scope>NUCLEOTIDE SEQUENCE [LARGE SCALE GENOMIC DNA]</scope>
    <source>
        <strain evidence="6">cv. Huhao1</strain>
        <tissue evidence="5">Leaf</tissue>
    </source>
</reference>